<feature type="non-terminal residue" evidence="2">
    <location>
        <position position="1221"/>
    </location>
</feature>
<dbReference type="Gene3D" id="2.60.40.10">
    <property type="entry name" value="Immunoglobulins"/>
    <property type="match status" value="7"/>
</dbReference>
<feature type="domain" description="RapA2 cadherin-like" evidence="1">
    <location>
        <begin position="623"/>
        <end position="690"/>
    </location>
</feature>
<dbReference type="InterPro" id="IPR040853">
    <property type="entry name" value="RapA2_cadherin-like"/>
</dbReference>
<dbReference type="Pfam" id="PF17803">
    <property type="entry name" value="Cadherin_4"/>
    <property type="match status" value="6"/>
</dbReference>
<feature type="domain" description="RapA2 cadherin-like" evidence="1">
    <location>
        <begin position="17"/>
        <end position="84"/>
    </location>
</feature>
<evidence type="ECO:0000259" key="1">
    <source>
        <dbReference type="Pfam" id="PF17803"/>
    </source>
</evidence>
<dbReference type="AlphaFoldDB" id="A0A4Q0YXS4"/>
<protein>
    <recommendedName>
        <fullName evidence="1">RapA2 cadherin-like domain-containing protein</fullName>
    </recommendedName>
</protein>
<feature type="domain" description="RapA2 cadherin-like" evidence="1">
    <location>
        <begin position="421"/>
        <end position="488"/>
    </location>
</feature>
<accession>A0A4Q0YXS4</accession>
<dbReference type="InterPro" id="IPR013783">
    <property type="entry name" value="Ig-like_fold"/>
</dbReference>
<evidence type="ECO:0000313" key="3">
    <source>
        <dbReference type="Proteomes" id="UP000290287"/>
    </source>
</evidence>
<organism evidence="2 3">
    <name type="scientific">Veronia nyctiphanis</name>
    <dbReference type="NCBI Taxonomy" id="1278244"/>
    <lineage>
        <taxon>Bacteria</taxon>
        <taxon>Pseudomonadati</taxon>
        <taxon>Pseudomonadota</taxon>
        <taxon>Gammaproteobacteria</taxon>
        <taxon>Vibrionales</taxon>
        <taxon>Vibrionaceae</taxon>
        <taxon>Veronia</taxon>
    </lineage>
</organism>
<keyword evidence="3" id="KW-1185">Reference proteome</keyword>
<feature type="domain" description="RapA2 cadherin-like" evidence="1">
    <location>
        <begin position="824"/>
        <end position="892"/>
    </location>
</feature>
<dbReference type="NCBIfam" id="TIGR01965">
    <property type="entry name" value="VCBS_repeat"/>
    <property type="match status" value="11"/>
</dbReference>
<dbReference type="InterPro" id="IPR010221">
    <property type="entry name" value="VCBS_dom"/>
</dbReference>
<dbReference type="Proteomes" id="UP000290287">
    <property type="component" value="Unassembled WGS sequence"/>
</dbReference>
<feature type="domain" description="RapA2 cadherin-like" evidence="1">
    <location>
        <begin position="219"/>
        <end position="286"/>
    </location>
</feature>
<sequence length="1221" mass="130031">MQDVLELEATDGTVQAITINITGTDTTAVIGGNSQSTLIEGQTSATGTVTLYDPDATTQPTIPSQTLDGTYGKLTMKSDGTWTYEVFPDKILPLDGGQQETDTFAFTASDGSVHKIVLTVTGTEDAPVVSGVFSGEMIESDINDAPSFVSGHIEITDADANDTPVFEDVTIEGNYGFLELVNGQWTYTLDRFKSGKLTAGEEVQETLTLEATDGTKQIITIDITGSNTKALISGDTQSTLGEGQTSAQGNVTLYDPDANTNPTMFDQTFDGSFGKLIMKSDGSWTYEVFPDKILPLDGGQTGTDTFTLTASDGSEHEIVMTVTGTEDSPVVSGIFSGALIESDIDDIAASVSGHIVITDVDTNDTPSFEDDTVVGQYGTLVLVNGQWTYTLDRDKSGKLKDGEAVREELELEATDGTKQIITIDITGSNTKAVISGDTQSTLGEGQTSAMGIVTLHDPDADSNPTMPDETVNGTFGKLTMNSNGTWTYEVFPDKILPLDGAQEETDTFVFTASDGSQHEIIMTVTGTEDDPVVTGVFSGAVTESDIGDIPASVSGHIAISDVDTNDTPSFEDNTVEGKYGTLVLANGQWTYTLDRDKSGKLKDGQEVKEEIELEATDGTKQIITIDIKGSDTAAVISGDTQSTLGEGQTSAEGTVTLYDPDADSNPTMPDETVNGTFGKLTMNSDGTWTYEVFPDKIRPLDGGQKETDTFVFVASDGSKHEIVMTVTGTEDDPVVSGVFSGAVTESDITELPASVSGHISITDDDSNDTPSFNDDTIEGQYGTLELVNGQWTYTLDREKSGQLKDQEQVKEELELQATDGTVQVITINITGSDTDAVISGNTQATLVQGQTSASGTVTLYDPDADTQPTMPDQTLDGSFGKLTMNSDGTWSYEVFPDKIIPLDEKEEANDTFTFTASDGSVHEIVMTVTGSEDASVVSGIFNGEVTEPDTWSTPVQANGTLSIMDPDTKDTPAFNDITLKGKYGEFALANGQWTYTLDEDSAPDIAHGATERDSFTLTATDGTTKAIDIVVKGTPTEVSQITRFQDGNENAGSDDSQWPGWTLAVNNRSASNTEVQIKLGQTDDTTKLADDFTGVMKLYSVSTGDFIETVSFDTSTGLVNITLPANQGQIRVLVQPKDDALFEGNKNLTLNAKIESTNNDWVTSDAVNLSDNEVAPFVKTLTSETTSFTEGDDVELSWTLALNNASASHTTLRLDINNLGN</sequence>
<evidence type="ECO:0000313" key="2">
    <source>
        <dbReference type="EMBL" id="RXJ73999.1"/>
    </source>
</evidence>
<feature type="domain" description="RapA2 cadherin-like" evidence="1">
    <location>
        <begin position="522"/>
        <end position="591"/>
    </location>
</feature>
<name>A0A4Q0YXS4_9GAMM</name>
<dbReference type="EMBL" id="PEIB01000004">
    <property type="protein sequence ID" value="RXJ73999.1"/>
    <property type="molecule type" value="Genomic_DNA"/>
</dbReference>
<gene>
    <name evidence="2" type="ORF">CS022_04935</name>
</gene>
<comment type="caution">
    <text evidence="2">The sequence shown here is derived from an EMBL/GenBank/DDBJ whole genome shotgun (WGS) entry which is preliminary data.</text>
</comment>
<reference evidence="2 3" key="1">
    <citation type="submission" date="2017-10" db="EMBL/GenBank/DDBJ databases">
        <title>Nyctiphanis sp. nov., isolated from the stomach of the euphausiid Nyctiphanes simplex (Hansen, 1911) in the Gulf of California.</title>
        <authorList>
            <person name="Gomez-Gil B."/>
            <person name="Aguilar-Mendez M."/>
            <person name="Lopez-Cortes A."/>
            <person name="Gomez-Gutierrez J."/>
            <person name="Roque A."/>
            <person name="Lang E."/>
            <person name="Gonzalez-Castillo A."/>
        </authorList>
    </citation>
    <scope>NUCLEOTIDE SEQUENCE [LARGE SCALE GENOMIC DNA]</scope>
    <source>
        <strain evidence="2 3">CAIM 600</strain>
    </source>
</reference>
<proteinExistence type="predicted"/>